<evidence type="ECO:0000313" key="8">
    <source>
        <dbReference type="EMBL" id="GII43599.1"/>
    </source>
</evidence>
<sequence length="373" mass="41978">MEQPVSQVRLWNGGLAWMVTRYDDVREVLADPRLSSDMSRPGFPAHNASVAATRQKHRTFLNMDDPEHAKQRRMVTRDFMIKHVEALRPRIQRHVDALIDEFSAGPQPADLVTGIALPTSSATISELLGVPYEDHEFFESRSRTISSGDVEPVEALQAYEELREFLRGLVDRKRAEPAQDVISHLVELETRGDIGIDELLNMLRLLLGAGHETTANMIALGTLALLEHPEQLERLRNDPSPQRVAAAVEELLRYLTISHFGRRRIAVEDLEIGGQTIKAGEAVVVANDSANRDPDAFPDPDVLDLERDARHHLTFGYGVHQCLGQPLARVELQVVYPTLFRRLPDLRLAAPMNELPFKTHSVFYGLFSMPVAW</sequence>
<dbReference type="Proteomes" id="UP000644610">
    <property type="component" value="Unassembled WGS sequence"/>
</dbReference>
<proteinExistence type="inferred from homology"/>
<name>A0A8J3UDQ6_9ACTN</name>
<dbReference type="GO" id="GO:0016705">
    <property type="term" value="F:oxidoreductase activity, acting on paired donors, with incorporation or reduction of molecular oxygen"/>
    <property type="evidence" value="ECO:0007669"/>
    <property type="project" value="InterPro"/>
</dbReference>
<keyword evidence="5 7" id="KW-0408">Iron</keyword>
<keyword evidence="9" id="KW-1185">Reference proteome</keyword>
<dbReference type="Pfam" id="PF00067">
    <property type="entry name" value="p450"/>
    <property type="match status" value="1"/>
</dbReference>
<evidence type="ECO:0000313" key="9">
    <source>
        <dbReference type="Proteomes" id="UP000644610"/>
    </source>
</evidence>
<evidence type="ECO:0000256" key="1">
    <source>
        <dbReference type="ARBA" id="ARBA00010617"/>
    </source>
</evidence>
<dbReference type="GO" id="GO:0020037">
    <property type="term" value="F:heme binding"/>
    <property type="evidence" value="ECO:0007669"/>
    <property type="project" value="InterPro"/>
</dbReference>
<dbReference type="GO" id="GO:0004497">
    <property type="term" value="F:monooxygenase activity"/>
    <property type="evidence" value="ECO:0007669"/>
    <property type="project" value="UniProtKB-KW"/>
</dbReference>
<evidence type="ECO:0000256" key="6">
    <source>
        <dbReference type="ARBA" id="ARBA00023033"/>
    </source>
</evidence>
<dbReference type="Gene3D" id="1.10.630.10">
    <property type="entry name" value="Cytochrome P450"/>
    <property type="match status" value="1"/>
</dbReference>
<dbReference type="PANTHER" id="PTHR46696">
    <property type="entry name" value="P450, PUTATIVE (EUROFUNG)-RELATED"/>
    <property type="match status" value="1"/>
</dbReference>
<dbReference type="InterPro" id="IPR017972">
    <property type="entry name" value="Cyt_P450_CS"/>
</dbReference>
<dbReference type="InterPro" id="IPR002397">
    <property type="entry name" value="Cyt_P450_B"/>
</dbReference>
<dbReference type="RefSeq" id="WP_239094472.1">
    <property type="nucleotide sequence ID" value="NZ_BAAAKY010000005.1"/>
</dbReference>
<comment type="caution">
    <text evidence="8">The sequence shown here is derived from an EMBL/GenBank/DDBJ whole genome shotgun (WGS) entry which is preliminary data.</text>
</comment>
<dbReference type="PRINTS" id="PR00359">
    <property type="entry name" value="BP450"/>
</dbReference>
<dbReference type="InterPro" id="IPR036396">
    <property type="entry name" value="Cyt_P450_sf"/>
</dbReference>
<dbReference type="PANTHER" id="PTHR46696:SF1">
    <property type="entry name" value="CYTOCHROME P450 YJIB-RELATED"/>
    <property type="match status" value="1"/>
</dbReference>
<dbReference type="FunFam" id="1.10.630.10:FF:000018">
    <property type="entry name" value="Cytochrome P450 monooxygenase"/>
    <property type="match status" value="1"/>
</dbReference>
<dbReference type="EMBL" id="BOOQ01000001">
    <property type="protein sequence ID" value="GII43599.1"/>
    <property type="molecule type" value="Genomic_DNA"/>
</dbReference>
<keyword evidence="2 7" id="KW-0349">Heme</keyword>
<evidence type="ECO:0000256" key="7">
    <source>
        <dbReference type="RuleBase" id="RU000461"/>
    </source>
</evidence>
<keyword evidence="3 7" id="KW-0479">Metal-binding</keyword>
<evidence type="ECO:0000256" key="4">
    <source>
        <dbReference type="ARBA" id="ARBA00023002"/>
    </source>
</evidence>
<dbReference type="CDD" id="cd11030">
    <property type="entry name" value="CYP105-like"/>
    <property type="match status" value="1"/>
</dbReference>
<protein>
    <submittedName>
        <fullName evidence="8">Cytochrome P450</fullName>
    </submittedName>
</protein>
<organism evidence="8 9">
    <name type="scientific">Planotetraspora silvatica</name>
    <dbReference type="NCBI Taxonomy" id="234614"/>
    <lineage>
        <taxon>Bacteria</taxon>
        <taxon>Bacillati</taxon>
        <taxon>Actinomycetota</taxon>
        <taxon>Actinomycetes</taxon>
        <taxon>Streptosporangiales</taxon>
        <taxon>Streptosporangiaceae</taxon>
        <taxon>Planotetraspora</taxon>
    </lineage>
</organism>
<dbReference type="GO" id="GO:0005506">
    <property type="term" value="F:iron ion binding"/>
    <property type="evidence" value="ECO:0007669"/>
    <property type="project" value="InterPro"/>
</dbReference>
<reference evidence="8" key="1">
    <citation type="submission" date="2021-01" db="EMBL/GenBank/DDBJ databases">
        <title>Whole genome shotgun sequence of Planotetraspora silvatica NBRC 100141.</title>
        <authorList>
            <person name="Komaki H."/>
            <person name="Tamura T."/>
        </authorList>
    </citation>
    <scope>NUCLEOTIDE SEQUENCE</scope>
    <source>
        <strain evidence="8">NBRC 100141</strain>
    </source>
</reference>
<evidence type="ECO:0000256" key="5">
    <source>
        <dbReference type="ARBA" id="ARBA00023004"/>
    </source>
</evidence>
<evidence type="ECO:0000256" key="2">
    <source>
        <dbReference type="ARBA" id="ARBA00022617"/>
    </source>
</evidence>
<keyword evidence="4 7" id="KW-0560">Oxidoreductase</keyword>
<dbReference type="InterPro" id="IPR001128">
    <property type="entry name" value="Cyt_P450"/>
</dbReference>
<dbReference type="PRINTS" id="PR00385">
    <property type="entry name" value="P450"/>
</dbReference>
<evidence type="ECO:0000256" key="3">
    <source>
        <dbReference type="ARBA" id="ARBA00022723"/>
    </source>
</evidence>
<dbReference type="PROSITE" id="PS00086">
    <property type="entry name" value="CYTOCHROME_P450"/>
    <property type="match status" value="1"/>
</dbReference>
<comment type="similarity">
    <text evidence="1 7">Belongs to the cytochrome P450 family.</text>
</comment>
<keyword evidence="6 7" id="KW-0503">Monooxygenase</keyword>
<gene>
    <name evidence="8" type="ORF">Psi02_00230</name>
</gene>
<dbReference type="AlphaFoldDB" id="A0A8J3UDQ6"/>
<dbReference type="SUPFAM" id="SSF48264">
    <property type="entry name" value="Cytochrome P450"/>
    <property type="match status" value="1"/>
</dbReference>
<accession>A0A8J3UDQ6</accession>